<feature type="binding site" evidence="5">
    <location>
        <position position="438"/>
    </location>
    <ligand>
        <name>Zn(2+)</name>
        <dbReference type="ChEBI" id="CHEBI:29105"/>
        <label>2</label>
    </ligand>
</feature>
<reference evidence="9 10" key="2">
    <citation type="journal article" date="2014" name="J. Gen. Appl. Microbiol.">
        <title>The early diverging ascomycetous budding yeast Saitoella complicata has three histone deacetylases belonging to the Clr6, Hos2, and Rpd3 lineages.</title>
        <authorList>
            <person name="Nishida H."/>
            <person name="Matsumoto T."/>
            <person name="Kondo S."/>
            <person name="Hamamoto M."/>
            <person name="Yoshikawa H."/>
        </authorList>
    </citation>
    <scope>NUCLEOTIDE SEQUENCE [LARGE SCALE GENOMIC DNA]</scope>
    <source>
        <strain evidence="9 10">NRRL Y-17804</strain>
    </source>
</reference>
<evidence type="ECO:0000259" key="8">
    <source>
        <dbReference type="PROSITE" id="PS51845"/>
    </source>
</evidence>
<feature type="compositionally biased region" description="Low complexity" evidence="7">
    <location>
        <begin position="732"/>
        <end position="742"/>
    </location>
</feature>
<evidence type="ECO:0000256" key="3">
    <source>
        <dbReference type="PIRSR" id="PIRSR623088-1"/>
    </source>
</evidence>
<dbReference type="GO" id="GO:0007165">
    <property type="term" value="P:signal transduction"/>
    <property type="evidence" value="ECO:0007669"/>
    <property type="project" value="InterPro"/>
</dbReference>
<evidence type="ECO:0000256" key="7">
    <source>
        <dbReference type="SAM" id="MobiDB-lite"/>
    </source>
</evidence>
<dbReference type="PANTHER" id="PTHR11347">
    <property type="entry name" value="CYCLIC NUCLEOTIDE PHOSPHODIESTERASE"/>
    <property type="match status" value="1"/>
</dbReference>
<keyword evidence="10" id="KW-1185">Reference proteome</keyword>
<dbReference type="AlphaFoldDB" id="A0A0E9NP53"/>
<feature type="domain" description="PDEase" evidence="8">
    <location>
        <begin position="295"/>
        <end position="638"/>
    </location>
</feature>
<dbReference type="SMART" id="SM00471">
    <property type="entry name" value="HDc"/>
    <property type="match status" value="1"/>
</dbReference>
<dbReference type="PROSITE" id="PS51845">
    <property type="entry name" value="PDEASE_I_2"/>
    <property type="match status" value="1"/>
</dbReference>
<dbReference type="InterPro" id="IPR036971">
    <property type="entry name" value="PDEase_catalytic_dom_sf"/>
</dbReference>
<feature type="compositionally biased region" description="Polar residues" evidence="7">
    <location>
        <begin position="714"/>
        <end position="725"/>
    </location>
</feature>
<evidence type="ECO:0000313" key="10">
    <source>
        <dbReference type="Proteomes" id="UP000033140"/>
    </source>
</evidence>
<keyword evidence="1 5" id="KW-0479">Metal-binding</keyword>
<dbReference type="GO" id="GO:0004114">
    <property type="term" value="F:3',5'-cyclic-nucleotide phosphodiesterase activity"/>
    <property type="evidence" value="ECO:0007669"/>
    <property type="project" value="InterPro"/>
</dbReference>
<comment type="similarity">
    <text evidence="6">Belongs to the cyclic nucleotide phosphodiesterase family.</text>
</comment>
<dbReference type="EC" id="3.1.4.-" evidence="6"/>
<feature type="binding site" evidence="4">
    <location>
        <position position="543"/>
    </location>
    <ligand>
        <name>AMP</name>
        <dbReference type="ChEBI" id="CHEBI:456215"/>
    </ligand>
</feature>
<dbReference type="STRING" id="698492.A0A0E9NP53"/>
<reference evidence="9 10" key="1">
    <citation type="journal article" date="2011" name="J. Gen. Appl. Microbiol.">
        <title>Draft genome sequencing of the enigmatic yeast Saitoella complicata.</title>
        <authorList>
            <person name="Nishida H."/>
            <person name="Hamamoto M."/>
            <person name="Sugiyama J."/>
        </authorList>
    </citation>
    <scope>NUCLEOTIDE SEQUENCE [LARGE SCALE GENOMIC DNA]</scope>
    <source>
        <strain evidence="9 10">NRRL Y-17804</strain>
    </source>
</reference>
<dbReference type="PROSITE" id="PS00126">
    <property type="entry name" value="PDEASE_I_1"/>
    <property type="match status" value="1"/>
</dbReference>
<feature type="binding site" evidence="5">
    <location>
        <position position="543"/>
    </location>
    <ligand>
        <name>Zn(2+)</name>
        <dbReference type="ChEBI" id="CHEBI:29105"/>
        <label>1</label>
    </ligand>
</feature>
<comment type="cofactor">
    <cofactor evidence="6">
        <name>a divalent metal cation</name>
        <dbReference type="ChEBI" id="CHEBI:60240"/>
    </cofactor>
    <text evidence="6">Binds 2 divalent metal cations per subunit. Site 1 may preferentially bind zinc ions, while site 2 has a preference for magnesium and/or manganese ions.</text>
</comment>
<evidence type="ECO:0000313" key="9">
    <source>
        <dbReference type="EMBL" id="GAO51662.1"/>
    </source>
</evidence>
<feature type="compositionally biased region" description="Basic and acidic residues" evidence="7">
    <location>
        <begin position="759"/>
        <end position="771"/>
    </location>
</feature>
<comment type="caution">
    <text evidence="9">The sequence shown here is derived from an EMBL/GenBank/DDBJ whole genome shotgun (WGS) entry which is preliminary data.</text>
</comment>
<evidence type="ECO:0000256" key="5">
    <source>
        <dbReference type="PIRSR" id="PIRSR623088-3"/>
    </source>
</evidence>
<feature type="region of interest" description="Disordered" evidence="7">
    <location>
        <begin position="649"/>
        <end position="784"/>
    </location>
</feature>
<accession>A0A0E9NP53</accession>
<dbReference type="InterPro" id="IPR023088">
    <property type="entry name" value="PDEase"/>
</dbReference>
<dbReference type="PRINTS" id="PR00387">
    <property type="entry name" value="PDIESTERASE1"/>
</dbReference>
<keyword evidence="2 6" id="KW-0378">Hydrolase</keyword>
<dbReference type="GO" id="GO:0046872">
    <property type="term" value="F:metal ion binding"/>
    <property type="evidence" value="ECO:0007669"/>
    <property type="project" value="UniProtKB-KW"/>
</dbReference>
<dbReference type="InterPro" id="IPR003607">
    <property type="entry name" value="HD/PDEase_dom"/>
</dbReference>
<dbReference type="InterPro" id="IPR023174">
    <property type="entry name" value="PDEase_CS"/>
</dbReference>
<dbReference type="CDD" id="cd00077">
    <property type="entry name" value="HDc"/>
    <property type="match status" value="1"/>
</dbReference>
<feature type="binding site" evidence="4">
    <location>
        <position position="438"/>
    </location>
    <ligand>
        <name>AMP</name>
        <dbReference type="ChEBI" id="CHEBI:456215"/>
    </ligand>
</feature>
<feature type="compositionally biased region" description="Pro residues" evidence="7">
    <location>
        <begin position="653"/>
        <end position="671"/>
    </location>
</feature>
<dbReference type="EMBL" id="BACD03000050">
    <property type="protein sequence ID" value="GAO51662.1"/>
    <property type="molecule type" value="Genomic_DNA"/>
</dbReference>
<evidence type="ECO:0000256" key="4">
    <source>
        <dbReference type="PIRSR" id="PIRSR623088-2"/>
    </source>
</evidence>
<evidence type="ECO:0000256" key="2">
    <source>
        <dbReference type="ARBA" id="ARBA00022801"/>
    </source>
</evidence>
<feature type="binding site" evidence="5">
    <location>
        <position position="437"/>
    </location>
    <ligand>
        <name>Zn(2+)</name>
        <dbReference type="ChEBI" id="CHEBI:29105"/>
        <label>1</label>
    </ligand>
</feature>
<protein>
    <recommendedName>
        <fullName evidence="6">Phosphodiesterase</fullName>
        <ecNumber evidence="6">3.1.4.-</ecNumber>
    </recommendedName>
</protein>
<feature type="compositionally biased region" description="Polar residues" evidence="7">
    <location>
        <begin position="748"/>
        <end position="758"/>
    </location>
</feature>
<proteinExistence type="inferred from homology"/>
<dbReference type="InterPro" id="IPR002073">
    <property type="entry name" value="PDEase_catalytic_dom"/>
</dbReference>
<dbReference type="Proteomes" id="UP000033140">
    <property type="component" value="Unassembled WGS sequence"/>
</dbReference>
<gene>
    <name evidence="9" type="ORF">G7K_5755-t1</name>
</gene>
<feature type="binding site" evidence="5">
    <location>
        <position position="377"/>
    </location>
    <ligand>
        <name>Zn(2+)</name>
        <dbReference type="ChEBI" id="CHEBI:29105"/>
        <label>1</label>
    </ligand>
</feature>
<evidence type="ECO:0000256" key="6">
    <source>
        <dbReference type="RuleBase" id="RU363067"/>
    </source>
</evidence>
<reference evidence="9 10" key="3">
    <citation type="journal article" date="2015" name="Genome Announc.">
        <title>Draft Genome Sequence of the Archiascomycetous Yeast Saitoella complicata.</title>
        <authorList>
            <person name="Yamauchi K."/>
            <person name="Kondo S."/>
            <person name="Hamamoto M."/>
            <person name="Takahashi Y."/>
            <person name="Ogura Y."/>
            <person name="Hayashi T."/>
            <person name="Nishida H."/>
        </authorList>
    </citation>
    <scope>NUCLEOTIDE SEQUENCE [LARGE SCALE GENOMIC DNA]</scope>
    <source>
        <strain evidence="9 10">NRRL Y-17804</strain>
    </source>
</reference>
<name>A0A0E9NP53_SAICN</name>
<dbReference type="Gene3D" id="1.10.1300.10">
    <property type="entry name" value="3'5'-cyclic nucleotide phosphodiesterase, catalytic domain"/>
    <property type="match status" value="1"/>
</dbReference>
<sequence>MRWLPVGQAQPTHLSVEVLLTTSVDAWETDGDSNYRTPPLDNIGHVSEACYDLLLTRARIETRERRERNRSQTRQPSDSSCVTLRYVTWIRVITNHDRNALLSIHRRRDGDVGDEGGVVAQKPHGEGAVRYGEFAFGGVARYLIEIEFDSVQILSNIPAELYQSNLEQPSLLILLPPEESSSPRDSGFTPTSPIANAVPRNALVHIVTLGPTFTLAALRSYKHSLARLQAMYAAEEFEGLREGGVDVADREAAAKVALGKHQQVWLGAGPGTPSKEFEFMIDKYTPHKSHPEVNLKRDLDAIHDLMPRHKSLLHSWDFPALSLDADGLSVTAFLILEHVMNLEGCQRYRIGSERLWTFVRNVERGYWEGNAYHNWTHAVDVLQGVFHFARNAGWIGDISGYEQDPNSEWEARGGMGEPVVELTHCDVLALCIAAIGHDLGHPGLNNNFLINACAPIALLYNDRSVLENFHCCALREFLRRHWMEVLVPEIRIRIFEAVLSTDMALHFDYVGRINQLSTPGLGTDAEGAKRRGLICAALLKCADISNVARPYELSLEWSRALIDEFAAQSQTEQKLGLPPAVPPPATNVQAQSKGQVGFIDLFALPLFRTVAGVLPSMGYYVERMVRNRETWAVAGGMQPSPMTLPIPLGAPVQSPPPPAQHVPQPAPPAMSPPAAVVTVARGSSRASSLEEKPIPPPKPLPTTAMPQVPVSVVSPGTNGRTTPPSQALAPPGSSSGGSNSSSLRHAVSTPNFARTDSSSPKEEGTSTGEKKWKQKLTFWKKGRE</sequence>
<feature type="binding site" evidence="4">
    <location>
        <begin position="373"/>
        <end position="377"/>
    </location>
    <ligand>
        <name>AMP</name>
        <dbReference type="ChEBI" id="CHEBI:456215"/>
    </ligand>
</feature>
<dbReference type="SUPFAM" id="SSF109604">
    <property type="entry name" value="HD-domain/PDEase-like"/>
    <property type="match status" value="1"/>
</dbReference>
<feature type="binding site" evidence="4">
    <location>
        <position position="595"/>
    </location>
    <ligand>
        <name>AMP</name>
        <dbReference type="ChEBI" id="CHEBI:456215"/>
    </ligand>
</feature>
<dbReference type="Pfam" id="PF00233">
    <property type="entry name" value="PDEase_I"/>
    <property type="match status" value="1"/>
</dbReference>
<feature type="compositionally biased region" description="Basic residues" evidence="7">
    <location>
        <begin position="772"/>
        <end position="784"/>
    </location>
</feature>
<feature type="binding site" evidence="5">
    <location>
        <position position="438"/>
    </location>
    <ligand>
        <name>Zn(2+)</name>
        <dbReference type="ChEBI" id="CHEBI:29105"/>
        <label>1</label>
    </ligand>
</feature>
<feature type="active site" description="Proton donor" evidence="3">
    <location>
        <position position="373"/>
    </location>
</feature>
<evidence type="ECO:0000256" key="1">
    <source>
        <dbReference type="ARBA" id="ARBA00022723"/>
    </source>
</evidence>
<organism evidence="9 10">
    <name type="scientific">Saitoella complicata (strain BCRC 22490 / CBS 7301 / JCM 7358 / NBRC 10748 / NRRL Y-17804)</name>
    <dbReference type="NCBI Taxonomy" id="698492"/>
    <lineage>
        <taxon>Eukaryota</taxon>
        <taxon>Fungi</taxon>
        <taxon>Dikarya</taxon>
        <taxon>Ascomycota</taxon>
        <taxon>Taphrinomycotina</taxon>
        <taxon>Taphrinomycotina incertae sedis</taxon>
        <taxon>Saitoella</taxon>
    </lineage>
</organism>